<dbReference type="EMBL" id="MT631201">
    <property type="protein sequence ID" value="QNO46566.1"/>
    <property type="molecule type" value="Genomic_DNA"/>
</dbReference>
<dbReference type="AlphaFoldDB" id="A0A7G9YEY2"/>
<organism evidence="1">
    <name type="scientific">Candidatus Methanogaster sp. ANME-2c ERB4</name>
    <dbReference type="NCBI Taxonomy" id="2759911"/>
    <lineage>
        <taxon>Archaea</taxon>
        <taxon>Methanobacteriati</taxon>
        <taxon>Methanobacteriota</taxon>
        <taxon>Stenosarchaea group</taxon>
        <taxon>Methanomicrobia</taxon>
        <taxon>Methanosarcinales</taxon>
        <taxon>ANME-2 cluster</taxon>
        <taxon>Candidatus Methanogasteraceae</taxon>
        <taxon>Candidatus Methanogaster</taxon>
    </lineage>
</organism>
<reference evidence="1" key="1">
    <citation type="submission" date="2020-06" db="EMBL/GenBank/DDBJ databases">
        <title>Unique genomic features of the anaerobic methanotrophic archaea.</title>
        <authorList>
            <person name="Chadwick G.L."/>
            <person name="Skennerton C.T."/>
            <person name="Laso-Perez R."/>
            <person name="Leu A.O."/>
            <person name="Speth D.R."/>
            <person name="Yu H."/>
            <person name="Morgan-Lang C."/>
            <person name="Hatzenpichler R."/>
            <person name="Goudeau D."/>
            <person name="Malmstrom R."/>
            <person name="Brazelton W.J."/>
            <person name="Woyke T."/>
            <person name="Hallam S.J."/>
            <person name="Tyson G.W."/>
            <person name="Wegener G."/>
            <person name="Boetius A."/>
            <person name="Orphan V."/>
        </authorList>
    </citation>
    <scope>NUCLEOTIDE SEQUENCE</scope>
</reference>
<protein>
    <submittedName>
        <fullName evidence="1">Uncharacterized protein</fullName>
    </submittedName>
</protein>
<accession>A0A7G9YEY2</accession>
<gene>
    <name evidence="1" type="ORF">FEDIIHJE_00002</name>
</gene>
<sequence>MFDVFLRGFVLADFPFQVKHLLLKLLYQTLIIQFHVHRLFQCFSSRFKLVFPVFFKRILYNLDKVVRFDGF</sequence>
<proteinExistence type="predicted"/>
<name>A0A7G9YEY2_9EURY</name>
<evidence type="ECO:0000313" key="1">
    <source>
        <dbReference type="EMBL" id="QNO46566.1"/>
    </source>
</evidence>